<reference evidence="2" key="1">
    <citation type="submission" date="2023-03" db="UniProtKB">
        <authorList>
            <consortium name="EnsemblPlants"/>
        </authorList>
    </citation>
    <scope>IDENTIFICATION</scope>
</reference>
<dbReference type="EnsemblPlants" id="MELO3C003040.2.1">
    <property type="protein sequence ID" value="MELO3C003040.2.1"/>
    <property type="gene ID" value="MELO3C003040.2"/>
</dbReference>
<dbReference type="Gramene" id="MELO3C003040.2.1">
    <property type="protein sequence ID" value="MELO3C003040.2.1"/>
    <property type="gene ID" value="MELO3C003040.2"/>
</dbReference>
<organism evidence="2">
    <name type="scientific">Cucumis melo</name>
    <name type="common">Muskmelon</name>
    <dbReference type="NCBI Taxonomy" id="3656"/>
    <lineage>
        <taxon>Eukaryota</taxon>
        <taxon>Viridiplantae</taxon>
        <taxon>Streptophyta</taxon>
        <taxon>Embryophyta</taxon>
        <taxon>Tracheophyta</taxon>
        <taxon>Spermatophyta</taxon>
        <taxon>Magnoliopsida</taxon>
        <taxon>eudicotyledons</taxon>
        <taxon>Gunneridae</taxon>
        <taxon>Pentapetalae</taxon>
        <taxon>rosids</taxon>
        <taxon>fabids</taxon>
        <taxon>Cucurbitales</taxon>
        <taxon>Cucurbitaceae</taxon>
        <taxon>Benincaseae</taxon>
        <taxon>Cucumis</taxon>
    </lineage>
</organism>
<accession>A0A9I9CFZ7</accession>
<proteinExistence type="predicted"/>
<feature type="region of interest" description="Disordered" evidence="1">
    <location>
        <begin position="1"/>
        <end position="20"/>
    </location>
</feature>
<sequence>MATEIFSSSIETKGGGDIGARRSTINENEIIYDGIQDLMEDDGETLRLDFKWKKRRRCFGFLVMEKTDALQRGINEDNGGGARVSKEGEDE</sequence>
<evidence type="ECO:0000256" key="1">
    <source>
        <dbReference type="SAM" id="MobiDB-lite"/>
    </source>
</evidence>
<protein>
    <submittedName>
        <fullName evidence="2">Uncharacterized protein</fullName>
    </submittedName>
</protein>
<name>A0A9I9CFZ7_CUCME</name>
<feature type="compositionally biased region" description="Polar residues" evidence="1">
    <location>
        <begin position="1"/>
        <end position="11"/>
    </location>
</feature>
<evidence type="ECO:0000313" key="2">
    <source>
        <dbReference type="EnsemblPlants" id="MELO3C003040.2.1"/>
    </source>
</evidence>
<dbReference type="AlphaFoldDB" id="A0A9I9CFZ7"/>